<keyword evidence="1" id="KW-1133">Transmembrane helix</keyword>
<sequence length="140" mass="15769">MIFNSIFTKRIKFDIADNYINKVLWPNALFIIFGFAIDCAASGVIPLLSVIQGADYDYKDFGLKTFHVFYMGYMSAFSIVCFERYLATKNKKFFWYSMFGIAVTVLIVSRGAMLLLLIPMALLFLSQKKIKIIRGGGGGG</sequence>
<feature type="transmembrane region" description="Helical" evidence="1">
    <location>
        <begin position="93"/>
        <end position="125"/>
    </location>
</feature>
<name>A0AAU7Q671_9GAMM</name>
<gene>
    <name evidence="2" type="ORF">ABK905_17850</name>
</gene>
<dbReference type="AlphaFoldDB" id="A0AAU7Q671"/>
<feature type="transmembrane region" description="Helical" evidence="1">
    <location>
        <begin position="28"/>
        <end position="48"/>
    </location>
</feature>
<feature type="transmembrane region" description="Helical" evidence="1">
    <location>
        <begin position="68"/>
        <end position="87"/>
    </location>
</feature>
<accession>A0AAU7Q671</accession>
<evidence type="ECO:0000313" key="2">
    <source>
        <dbReference type="EMBL" id="XBS68539.1"/>
    </source>
</evidence>
<keyword evidence="1" id="KW-0812">Transmembrane</keyword>
<dbReference type="EMBL" id="CP157947">
    <property type="protein sequence ID" value="XBS68539.1"/>
    <property type="molecule type" value="Genomic_DNA"/>
</dbReference>
<organism evidence="2">
    <name type="scientific">Acerihabitans sp. KWT182</name>
    <dbReference type="NCBI Taxonomy" id="3157919"/>
    <lineage>
        <taxon>Bacteria</taxon>
        <taxon>Pseudomonadati</taxon>
        <taxon>Pseudomonadota</taxon>
        <taxon>Gammaproteobacteria</taxon>
        <taxon>Enterobacterales</taxon>
        <taxon>Pectobacteriaceae</taxon>
        <taxon>Acerihabitans</taxon>
    </lineage>
</organism>
<evidence type="ECO:0000256" key="1">
    <source>
        <dbReference type="SAM" id="Phobius"/>
    </source>
</evidence>
<reference evidence="2" key="1">
    <citation type="submission" date="2024-06" db="EMBL/GenBank/DDBJ databases">
        <authorList>
            <person name="Coelho C."/>
            <person name="Bento M."/>
            <person name="Garcia E."/>
            <person name="Camelo A."/>
            <person name="Brandao I."/>
            <person name="Espirito Santo C."/>
            <person name="Trovao J."/>
            <person name="Verissimo A."/>
            <person name="Costa J."/>
            <person name="Tiago I."/>
        </authorList>
    </citation>
    <scope>NUCLEOTIDE SEQUENCE</scope>
    <source>
        <strain evidence="2">KWT182</strain>
    </source>
</reference>
<protein>
    <recommendedName>
        <fullName evidence="3">MFS transporter</fullName>
    </recommendedName>
</protein>
<evidence type="ECO:0008006" key="3">
    <source>
        <dbReference type="Google" id="ProtNLM"/>
    </source>
</evidence>
<proteinExistence type="predicted"/>
<keyword evidence="1" id="KW-0472">Membrane</keyword>